<sequence length="219" mass="24905">MPYYLLAIIKFMIGFTIILTHMNLTGRTQLSQLTPVDFIGNFVLGGIIGGVIYSDAIPLTQYIVVLLIGVSMISLIHWISKHIRLVRNVTIGNPITIIKDGQFQMETLKEKQNKIDILNILSQMHAQGIHSFQEVYFAQIEPNGQLTIICDRAQMPSIVLLKEGEIYKDELEKIGRDEAWLKRELAQLNLHQLEDLFLVEFWDGKIHAILQDGSMVPAH</sequence>
<keyword evidence="6 7" id="KW-0472">Membrane</keyword>
<feature type="transmembrane region" description="Helical" evidence="7">
    <location>
        <begin position="6"/>
        <end position="24"/>
    </location>
</feature>
<evidence type="ECO:0000256" key="7">
    <source>
        <dbReference type="SAM" id="Phobius"/>
    </source>
</evidence>
<dbReference type="RefSeq" id="WP_109189578.1">
    <property type="nucleotide sequence ID" value="NZ_BMYA01000002.1"/>
</dbReference>
<dbReference type="Gene3D" id="3.30.240.20">
    <property type="entry name" value="bsu07140 like domains"/>
    <property type="match status" value="2"/>
</dbReference>
<feature type="transmembrane region" description="Helical" evidence="7">
    <location>
        <begin position="36"/>
        <end position="53"/>
    </location>
</feature>
<feature type="domain" description="YetF C-terminal" evidence="8">
    <location>
        <begin position="82"/>
        <end position="201"/>
    </location>
</feature>
<evidence type="ECO:0000313" key="11">
    <source>
        <dbReference type="Proteomes" id="UP000245020"/>
    </source>
</evidence>
<dbReference type="InterPro" id="IPR007353">
    <property type="entry name" value="DUF421"/>
</dbReference>
<evidence type="ECO:0000256" key="6">
    <source>
        <dbReference type="ARBA" id="ARBA00023136"/>
    </source>
</evidence>
<evidence type="ECO:0000259" key="8">
    <source>
        <dbReference type="Pfam" id="PF04239"/>
    </source>
</evidence>
<dbReference type="PANTHER" id="PTHR34582">
    <property type="entry name" value="UPF0702 TRANSMEMBRANE PROTEIN YCAP"/>
    <property type="match status" value="1"/>
</dbReference>
<dbReference type="Pfam" id="PF04239">
    <property type="entry name" value="DUF421"/>
    <property type="match status" value="1"/>
</dbReference>
<comment type="subcellular location">
    <subcellularLocation>
        <location evidence="1">Cell membrane</location>
        <topology evidence="1">Multi-pass membrane protein</topology>
    </subcellularLocation>
</comment>
<dbReference type="InterPro" id="IPR048454">
    <property type="entry name" value="YetF_N"/>
</dbReference>
<feature type="transmembrane region" description="Helical" evidence="7">
    <location>
        <begin position="59"/>
        <end position="79"/>
    </location>
</feature>
<accession>A0A2U2AE82</accession>
<gene>
    <name evidence="10" type="ORF">DC083_07435</name>
</gene>
<protein>
    <recommendedName>
        <fullName evidence="12">DUF421 domain-containing protein</fullName>
    </recommendedName>
</protein>
<proteinExistence type="inferred from homology"/>
<organism evidence="10 11">
    <name type="scientific">Ignatzschineria ureiclastica</name>
    <dbReference type="NCBI Taxonomy" id="472582"/>
    <lineage>
        <taxon>Bacteria</taxon>
        <taxon>Pseudomonadati</taxon>
        <taxon>Pseudomonadota</taxon>
        <taxon>Gammaproteobacteria</taxon>
        <taxon>Cardiobacteriales</taxon>
        <taxon>Ignatzschineriaceae</taxon>
        <taxon>Ignatzschineria</taxon>
    </lineage>
</organism>
<comment type="caution">
    <text evidence="10">The sequence shown here is derived from an EMBL/GenBank/DDBJ whole genome shotgun (WGS) entry which is preliminary data.</text>
</comment>
<keyword evidence="11" id="KW-1185">Reference proteome</keyword>
<dbReference type="Pfam" id="PF20730">
    <property type="entry name" value="YetF_N"/>
    <property type="match status" value="1"/>
</dbReference>
<evidence type="ECO:0000256" key="5">
    <source>
        <dbReference type="ARBA" id="ARBA00022989"/>
    </source>
</evidence>
<evidence type="ECO:0000256" key="4">
    <source>
        <dbReference type="ARBA" id="ARBA00022692"/>
    </source>
</evidence>
<feature type="domain" description="YetF-like N-terminal transmembrane" evidence="9">
    <location>
        <begin position="4"/>
        <end position="79"/>
    </location>
</feature>
<evidence type="ECO:0000259" key="9">
    <source>
        <dbReference type="Pfam" id="PF20730"/>
    </source>
</evidence>
<keyword evidence="5 7" id="KW-1133">Transmembrane helix</keyword>
<dbReference type="Proteomes" id="UP000245020">
    <property type="component" value="Unassembled WGS sequence"/>
</dbReference>
<evidence type="ECO:0000256" key="1">
    <source>
        <dbReference type="ARBA" id="ARBA00004651"/>
    </source>
</evidence>
<dbReference type="PANTHER" id="PTHR34582:SF6">
    <property type="entry name" value="UPF0702 TRANSMEMBRANE PROTEIN YCAP"/>
    <property type="match status" value="1"/>
</dbReference>
<keyword evidence="3" id="KW-1003">Cell membrane</keyword>
<dbReference type="InterPro" id="IPR023090">
    <property type="entry name" value="UPF0702_alpha/beta_dom_sf"/>
</dbReference>
<evidence type="ECO:0000313" key="10">
    <source>
        <dbReference type="EMBL" id="PWD80927.1"/>
    </source>
</evidence>
<dbReference type="AlphaFoldDB" id="A0A2U2AE82"/>
<evidence type="ECO:0000256" key="3">
    <source>
        <dbReference type="ARBA" id="ARBA00022475"/>
    </source>
</evidence>
<dbReference type="EMBL" id="QEWQ01000004">
    <property type="protein sequence ID" value="PWD80927.1"/>
    <property type="molecule type" value="Genomic_DNA"/>
</dbReference>
<comment type="similarity">
    <text evidence="2">Belongs to the UPF0702 family.</text>
</comment>
<reference evidence="11" key="1">
    <citation type="submission" date="2018-05" db="EMBL/GenBank/DDBJ databases">
        <title>Ignatzschineria dubaiensis sp. nov., isolated from necrotic foot tissues of dromedaries (Camelus dromedarius) and associated maggots in Dubai, United Arab Emirates.</title>
        <authorList>
            <person name="Tsang C.C."/>
            <person name="Tang J.Y.M."/>
            <person name="Fong J.Y.H."/>
            <person name="Kinne J."/>
            <person name="Lee H.H."/>
            <person name="Joseph M."/>
            <person name="Jose S."/>
            <person name="Schuster R.K."/>
            <person name="Tang Y."/>
            <person name="Sivakumar S."/>
            <person name="Chen J.H.K."/>
            <person name="Teng J.L.L."/>
            <person name="Lau S.K.P."/>
            <person name="Wernery U."/>
            <person name="Woo P.C.Y."/>
        </authorList>
    </citation>
    <scope>NUCLEOTIDE SEQUENCE [LARGE SCALE GENOMIC DNA]</scope>
    <source>
        <strain evidence="11">KCTC 22644</strain>
    </source>
</reference>
<evidence type="ECO:0008006" key="12">
    <source>
        <dbReference type="Google" id="ProtNLM"/>
    </source>
</evidence>
<dbReference type="GO" id="GO:0005886">
    <property type="term" value="C:plasma membrane"/>
    <property type="evidence" value="ECO:0007669"/>
    <property type="project" value="UniProtKB-SubCell"/>
</dbReference>
<keyword evidence="4 7" id="KW-0812">Transmembrane</keyword>
<evidence type="ECO:0000256" key="2">
    <source>
        <dbReference type="ARBA" id="ARBA00006448"/>
    </source>
</evidence>
<dbReference type="OrthoDB" id="9778331at2"/>
<name>A0A2U2AE82_9GAMM</name>